<comment type="caution">
    <text evidence="1">The sequence shown here is derived from an EMBL/GenBank/DDBJ whole genome shotgun (WGS) entry which is preliminary data.</text>
</comment>
<keyword evidence="2" id="KW-1185">Reference proteome</keyword>
<dbReference type="RefSeq" id="WP_201277374.1">
    <property type="nucleotide sequence ID" value="NZ_JTHE03000043.1"/>
</dbReference>
<organism evidence="1 2">
    <name type="scientific">Lyngbya confervoides BDU141951</name>
    <dbReference type="NCBI Taxonomy" id="1574623"/>
    <lineage>
        <taxon>Bacteria</taxon>
        <taxon>Bacillati</taxon>
        <taxon>Cyanobacteriota</taxon>
        <taxon>Cyanophyceae</taxon>
        <taxon>Oscillatoriophycideae</taxon>
        <taxon>Oscillatoriales</taxon>
        <taxon>Microcoleaceae</taxon>
        <taxon>Lyngbya</taxon>
    </lineage>
</organism>
<protein>
    <recommendedName>
        <fullName evidence="3">CopG family transcriptional regulator</fullName>
    </recommendedName>
</protein>
<name>A0ABD4T1Z1_9CYAN</name>
<evidence type="ECO:0008006" key="3">
    <source>
        <dbReference type="Google" id="ProtNLM"/>
    </source>
</evidence>
<dbReference type="Proteomes" id="UP000031561">
    <property type="component" value="Unassembled WGS sequence"/>
</dbReference>
<reference evidence="1 2" key="1">
    <citation type="journal article" date="2015" name="Genome Announc.">
        <title>Draft Genome Sequence of Filamentous Marine Cyanobacterium Lyngbya confervoides Strain BDU141951.</title>
        <authorList>
            <person name="Chandrababunaidu M.M."/>
            <person name="Sen D."/>
            <person name="Tripathy S."/>
        </authorList>
    </citation>
    <scope>NUCLEOTIDE SEQUENCE [LARGE SCALE GENOMIC DNA]</scope>
    <source>
        <strain evidence="1 2">BDU141951</strain>
    </source>
</reference>
<evidence type="ECO:0000313" key="1">
    <source>
        <dbReference type="EMBL" id="MCM1982549.1"/>
    </source>
</evidence>
<dbReference type="EMBL" id="JTHE03000043">
    <property type="protein sequence ID" value="MCM1982549.1"/>
    <property type="molecule type" value="Genomic_DNA"/>
</dbReference>
<sequence length="64" mass="7124">MEKEPLGSPLTVRFSKSITQQLKAMEDRAAFIREAVAEQLAKEMGEWSAWSLEELNAIAKDVGS</sequence>
<accession>A0ABD4T1Z1</accession>
<dbReference type="AlphaFoldDB" id="A0ABD4T1Z1"/>
<proteinExistence type="predicted"/>
<gene>
    <name evidence="1" type="ORF">QQ91_0006885</name>
</gene>
<evidence type="ECO:0000313" key="2">
    <source>
        <dbReference type="Proteomes" id="UP000031561"/>
    </source>
</evidence>